<keyword evidence="1" id="KW-1003">Cell membrane</keyword>
<proteinExistence type="predicted"/>
<dbReference type="PANTHER" id="PTHR35813:SF1">
    <property type="entry name" value="INNER MEMBRANE PROTEIN YBAN"/>
    <property type="match status" value="1"/>
</dbReference>
<dbReference type="AlphaFoldDB" id="A0A379C8M5"/>
<dbReference type="GO" id="GO:0005886">
    <property type="term" value="C:plasma membrane"/>
    <property type="evidence" value="ECO:0007669"/>
    <property type="project" value="UniProtKB-SubCell"/>
</dbReference>
<keyword evidence="1 2" id="KW-0472">Membrane</keyword>
<dbReference type="Pfam" id="PF04304">
    <property type="entry name" value="DUF454"/>
    <property type="match status" value="1"/>
</dbReference>
<name>A0A379C8M5_9PAST</name>
<dbReference type="PIRSF" id="PIRSF016789">
    <property type="entry name" value="DUF454"/>
    <property type="match status" value="1"/>
</dbReference>
<accession>A0A379C8M5</accession>
<dbReference type="EMBL" id="UGTA01000001">
    <property type="protein sequence ID" value="SUB58478.1"/>
    <property type="molecule type" value="Genomic_DNA"/>
</dbReference>
<dbReference type="PANTHER" id="PTHR35813">
    <property type="entry name" value="INNER MEMBRANE PROTEIN YBAN"/>
    <property type="match status" value="1"/>
</dbReference>
<keyword evidence="2" id="KW-0812">Transmembrane</keyword>
<gene>
    <name evidence="3" type="primary">ybaN</name>
    <name evidence="3" type="ORF">NCTC12872_00441</name>
</gene>
<evidence type="ECO:0000256" key="1">
    <source>
        <dbReference type="PIRNR" id="PIRNR016789"/>
    </source>
</evidence>
<reference evidence="3 4" key="1">
    <citation type="submission" date="2018-06" db="EMBL/GenBank/DDBJ databases">
        <authorList>
            <consortium name="Pathogen Informatics"/>
            <person name="Doyle S."/>
        </authorList>
    </citation>
    <scope>NUCLEOTIDE SEQUENCE [LARGE SCALE GENOMIC DNA]</scope>
    <source>
        <strain evidence="3 4">NCTC12872</strain>
    </source>
</reference>
<sequence length="98" mass="11370">MTKYNIKRILFFVSGWICVALGVIGAILPLMPTTPFVLLALFCFSRSSERFHSWLFNHRILGKPIRDWQENKTIPTYAKVMMTVMITFSCGMLAYKFL</sequence>
<evidence type="ECO:0000313" key="3">
    <source>
        <dbReference type="EMBL" id="SUB58478.1"/>
    </source>
</evidence>
<dbReference type="RefSeq" id="WP_115315000.1">
    <property type="nucleotide sequence ID" value="NZ_LWIF01000001.1"/>
</dbReference>
<keyword evidence="4" id="KW-1185">Reference proteome</keyword>
<organism evidence="3 4">
    <name type="scientific">Phocoenobacter uteri</name>
    <dbReference type="NCBI Taxonomy" id="146806"/>
    <lineage>
        <taxon>Bacteria</taxon>
        <taxon>Pseudomonadati</taxon>
        <taxon>Pseudomonadota</taxon>
        <taxon>Gammaproteobacteria</taxon>
        <taxon>Pasteurellales</taxon>
        <taxon>Pasteurellaceae</taxon>
        <taxon>Phocoenobacter</taxon>
    </lineage>
</organism>
<evidence type="ECO:0000256" key="2">
    <source>
        <dbReference type="SAM" id="Phobius"/>
    </source>
</evidence>
<dbReference type="Proteomes" id="UP000255417">
    <property type="component" value="Unassembled WGS sequence"/>
</dbReference>
<keyword evidence="1" id="KW-0997">Cell inner membrane</keyword>
<protein>
    <recommendedName>
        <fullName evidence="1">Inner membrane protein</fullName>
    </recommendedName>
</protein>
<comment type="subcellular location">
    <subcellularLocation>
        <location evidence="1">Cell inner membrane</location>
        <topology evidence="1">Multi-pass membrane protein</topology>
    </subcellularLocation>
</comment>
<dbReference type="OrthoDB" id="5690292at2"/>
<keyword evidence="2" id="KW-1133">Transmembrane helix</keyword>
<feature type="transmembrane region" description="Helical" evidence="2">
    <location>
        <begin position="77"/>
        <end position="95"/>
    </location>
</feature>
<dbReference type="InterPro" id="IPR007401">
    <property type="entry name" value="DUF454"/>
</dbReference>
<feature type="transmembrane region" description="Helical" evidence="2">
    <location>
        <begin position="9"/>
        <end position="30"/>
    </location>
</feature>
<evidence type="ECO:0000313" key="4">
    <source>
        <dbReference type="Proteomes" id="UP000255417"/>
    </source>
</evidence>